<dbReference type="InterPro" id="IPR018392">
    <property type="entry name" value="LysM"/>
</dbReference>
<dbReference type="PROSITE" id="PS51782">
    <property type="entry name" value="LYSM"/>
    <property type="match status" value="1"/>
</dbReference>
<dbReference type="PANTHER" id="PTHR33734:SF22">
    <property type="entry name" value="MEMBRANE-BOUND LYTIC MUREIN TRANSGLYCOSYLASE D"/>
    <property type="match status" value="1"/>
</dbReference>
<sequence length="727" mass="81636">MLSEQEQRRRDEVEAEIRQVARLVEANAEPKRLSMEWNQAASSEEFTIRLTFFTRSYVVCDRKVIVYSPHNLRISIPRSYPYVTRLHVKVDSYPLYHPNFPLSRDYESRRNLEDTVLWLWDLFTFRYMDPRLASNQRALSWLESHPGYRQQLGTETGLRLPSVPRHVADEQFKVKDKRGSGMNIKVKNSRSSDYDARSGPDAERRNDSQGVPAVSEAGERAYAMSRSISRSQAEERVSASPPVVPVPVQGFLNKGLRVYQPQQLAFPELLNKRDEWTRSPDGWQYRVPTHGYTPSRLKVVFLQSALTKIFHHATEISNVERFGILIGGVFYDAERAENWVQIVDMLPAERVHANVASVEVSHEEIARLNAKVDRILADTGDIIRKIGWYHTHPGHGIFMSSTDQTNQKYCYTADWQVALVVDPLNRHYGAFSGPDCYALTNGVLVISDGHAAQLNTPAFEAWQKIAPRTPDVLTSTVNLGSPQEPTPADTRVPPPAPARGIPSTDTTPDPPRDSQPGAHKLIIRHDVNGQVVSGTGNEPVSQLPIGGQALIRHLNVQLNRGRRNWRSVAVIVIFLFLVLLVLVAYIMALTRLDGETTQLHALATQVAPMRQQLSHTKQQLSSMQQNAAQTQKSLLEQAKNVKDPLTHRKLLELVVRIDRTSASGKTAIQLLSKPVSYTVVANDTFNAIAQRFGVSPNALQNANPKVDPKQIYPGQVLIIPGEQVSDS</sequence>
<evidence type="ECO:0000259" key="4">
    <source>
        <dbReference type="PROSITE" id="PS50249"/>
    </source>
</evidence>
<dbReference type="InterPro" id="IPR000555">
    <property type="entry name" value="JAMM/MPN+_dom"/>
</dbReference>
<evidence type="ECO:0008006" key="8">
    <source>
        <dbReference type="Google" id="ProtNLM"/>
    </source>
</evidence>
<dbReference type="Gene3D" id="3.40.140.10">
    <property type="entry name" value="Cytidine Deaminase, domain 2"/>
    <property type="match status" value="1"/>
</dbReference>
<keyword evidence="7" id="KW-1185">Reference proteome</keyword>
<dbReference type="Pfam" id="PF01476">
    <property type="entry name" value="LysM"/>
    <property type="match status" value="1"/>
</dbReference>
<dbReference type="InterPro" id="IPR037518">
    <property type="entry name" value="MPN"/>
</dbReference>
<dbReference type="PANTHER" id="PTHR33734">
    <property type="entry name" value="LYSM DOMAIN-CONTAINING GPI-ANCHORED PROTEIN 2"/>
    <property type="match status" value="1"/>
</dbReference>
<evidence type="ECO:0000313" key="6">
    <source>
        <dbReference type="EMBL" id="GHO93833.1"/>
    </source>
</evidence>
<keyword evidence="3" id="KW-1133">Transmembrane helix</keyword>
<organism evidence="6 7">
    <name type="scientific">Reticulibacter mediterranei</name>
    <dbReference type="NCBI Taxonomy" id="2778369"/>
    <lineage>
        <taxon>Bacteria</taxon>
        <taxon>Bacillati</taxon>
        <taxon>Chloroflexota</taxon>
        <taxon>Ktedonobacteria</taxon>
        <taxon>Ktedonobacterales</taxon>
        <taxon>Reticulibacteraceae</taxon>
        <taxon>Reticulibacter</taxon>
    </lineage>
</organism>
<evidence type="ECO:0000256" key="2">
    <source>
        <dbReference type="SAM" id="MobiDB-lite"/>
    </source>
</evidence>
<proteinExistence type="predicted"/>
<dbReference type="GO" id="GO:0008237">
    <property type="term" value="F:metallopeptidase activity"/>
    <property type="evidence" value="ECO:0007669"/>
    <property type="project" value="UniProtKB-KW"/>
</dbReference>
<evidence type="ECO:0000259" key="5">
    <source>
        <dbReference type="PROSITE" id="PS51782"/>
    </source>
</evidence>
<dbReference type="InterPro" id="IPR036779">
    <property type="entry name" value="LysM_dom_sf"/>
</dbReference>
<dbReference type="RefSeq" id="WP_220204603.1">
    <property type="nucleotide sequence ID" value="NZ_BNJK01000001.1"/>
</dbReference>
<feature type="region of interest" description="Disordered" evidence="2">
    <location>
        <begin position="178"/>
        <end position="238"/>
    </location>
</feature>
<dbReference type="AlphaFoldDB" id="A0A8J3N2Z7"/>
<dbReference type="CDD" id="cd00118">
    <property type="entry name" value="LysM"/>
    <property type="match status" value="1"/>
</dbReference>
<keyword evidence="1" id="KW-0378">Hydrolase</keyword>
<dbReference type="PROSITE" id="PS50249">
    <property type="entry name" value="MPN"/>
    <property type="match status" value="1"/>
</dbReference>
<dbReference type="Proteomes" id="UP000597444">
    <property type="component" value="Unassembled WGS sequence"/>
</dbReference>
<dbReference type="SUPFAM" id="SSF102712">
    <property type="entry name" value="JAB1/MPN domain"/>
    <property type="match status" value="1"/>
</dbReference>
<keyword evidence="3" id="KW-0472">Membrane</keyword>
<name>A0A8J3N2Z7_9CHLR</name>
<dbReference type="SUPFAM" id="SSF54106">
    <property type="entry name" value="LysM domain"/>
    <property type="match status" value="1"/>
</dbReference>
<accession>A0A8J3N2Z7</accession>
<feature type="domain" description="LysM" evidence="5">
    <location>
        <begin position="675"/>
        <end position="719"/>
    </location>
</feature>
<feature type="transmembrane region" description="Helical" evidence="3">
    <location>
        <begin position="568"/>
        <end position="588"/>
    </location>
</feature>
<evidence type="ECO:0000256" key="3">
    <source>
        <dbReference type="SAM" id="Phobius"/>
    </source>
</evidence>
<keyword evidence="3" id="KW-0812">Transmembrane</keyword>
<reference evidence="6" key="1">
    <citation type="submission" date="2020-10" db="EMBL/GenBank/DDBJ databases">
        <title>Taxonomic study of unclassified bacteria belonging to the class Ktedonobacteria.</title>
        <authorList>
            <person name="Yabe S."/>
            <person name="Wang C.M."/>
            <person name="Zheng Y."/>
            <person name="Sakai Y."/>
            <person name="Cavaletti L."/>
            <person name="Monciardini P."/>
            <person name="Donadio S."/>
        </authorList>
    </citation>
    <scope>NUCLEOTIDE SEQUENCE</scope>
    <source>
        <strain evidence="6">ID150040</strain>
    </source>
</reference>
<protein>
    <recommendedName>
        <fullName evidence="8">MPN domain-containing protein</fullName>
    </recommendedName>
</protein>
<evidence type="ECO:0000313" key="7">
    <source>
        <dbReference type="Proteomes" id="UP000597444"/>
    </source>
</evidence>
<dbReference type="Gene3D" id="3.10.350.10">
    <property type="entry name" value="LysM domain"/>
    <property type="match status" value="1"/>
</dbReference>
<feature type="compositionally biased region" description="Polar residues" evidence="2">
    <location>
        <begin position="473"/>
        <end position="483"/>
    </location>
</feature>
<dbReference type="Pfam" id="PF01398">
    <property type="entry name" value="JAB"/>
    <property type="match status" value="1"/>
</dbReference>
<gene>
    <name evidence="6" type="ORF">KSF_038810</name>
</gene>
<keyword evidence="1" id="KW-0482">Metalloprotease</keyword>
<dbReference type="EMBL" id="BNJK01000001">
    <property type="protein sequence ID" value="GHO93833.1"/>
    <property type="molecule type" value="Genomic_DNA"/>
</dbReference>
<comment type="caution">
    <text evidence="6">The sequence shown here is derived from an EMBL/GenBank/DDBJ whole genome shotgun (WGS) entry which is preliminary data.</text>
</comment>
<dbReference type="SMART" id="SM00257">
    <property type="entry name" value="LysM"/>
    <property type="match status" value="1"/>
</dbReference>
<keyword evidence="1" id="KW-0645">Protease</keyword>
<feature type="region of interest" description="Disordered" evidence="2">
    <location>
        <begin position="473"/>
        <end position="517"/>
    </location>
</feature>
<feature type="domain" description="MPN" evidence="4">
    <location>
        <begin position="299"/>
        <end position="443"/>
    </location>
</feature>
<feature type="compositionally biased region" description="Basic and acidic residues" evidence="2">
    <location>
        <begin position="190"/>
        <end position="207"/>
    </location>
</feature>
<evidence type="ECO:0000256" key="1">
    <source>
        <dbReference type="ARBA" id="ARBA00023049"/>
    </source>
</evidence>